<accession>A0A2D3V433</accession>
<proteinExistence type="predicted"/>
<dbReference type="Gene3D" id="3.30.70.330">
    <property type="match status" value="2"/>
</dbReference>
<evidence type="ECO:0000313" key="5">
    <source>
        <dbReference type="EMBL" id="CZT20210.1"/>
    </source>
</evidence>
<name>A0A2D3V433_9PEZI</name>
<dbReference type="Proteomes" id="UP000225277">
    <property type="component" value="Unassembled WGS sequence"/>
</dbReference>
<dbReference type="AlphaFoldDB" id="A0A2D3V433"/>
<reference evidence="5 6" key="1">
    <citation type="submission" date="2016-03" db="EMBL/GenBank/DDBJ databases">
        <authorList>
            <person name="Ploux O."/>
        </authorList>
    </citation>
    <scope>NUCLEOTIDE SEQUENCE [LARGE SCALE GENOMIC DNA]</scope>
    <source>
        <strain evidence="5 6">URUG2</strain>
    </source>
</reference>
<evidence type="ECO:0000256" key="3">
    <source>
        <dbReference type="SAM" id="MobiDB-lite"/>
    </source>
</evidence>
<evidence type="ECO:0000256" key="2">
    <source>
        <dbReference type="PROSITE-ProRule" id="PRU00176"/>
    </source>
</evidence>
<feature type="region of interest" description="Disordered" evidence="3">
    <location>
        <begin position="118"/>
        <end position="154"/>
    </location>
</feature>
<dbReference type="CDD" id="cd12247">
    <property type="entry name" value="RRM2_U1A_like"/>
    <property type="match status" value="1"/>
</dbReference>
<dbReference type="PANTHER" id="PTHR48025:SF1">
    <property type="entry name" value="RRM DOMAIN-CONTAINING PROTEIN"/>
    <property type="match status" value="1"/>
</dbReference>
<protein>
    <submittedName>
        <fullName evidence="5">Related to small nuclear ribonucleoprotein snRNP U1A</fullName>
    </submittedName>
</protein>
<keyword evidence="1 2" id="KW-0694">RNA-binding</keyword>
<dbReference type="FunFam" id="3.30.70.330:FF:000029">
    <property type="entry name" value="U2 small nuclear ribonucleoprotein B"/>
    <property type="match status" value="1"/>
</dbReference>
<dbReference type="SUPFAM" id="SSF54928">
    <property type="entry name" value="RNA-binding domain, RBD"/>
    <property type="match status" value="1"/>
</dbReference>
<dbReference type="GeneID" id="35601212"/>
<dbReference type="Pfam" id="PF00076">
    <property type="entry name" value="RRM_1"/>
    <property type="match status" value="2"/>
</dbReference>
<dbReference type="STRING" id="112498.A0A2D3V433"/>
<organism evidence="5 6">
    <name type="scientific">Ramularia collo-cygni</name>
    <dbReference type="NCBI Taxonomy" id="112498"/>
    <lineage>
        <taxon>Eukaryota</taxon>
        <taxon>Fungi</taxon>
        <taxon>Dikarya</taxon>
        <taxon>Ascomycota</taxon>
        <taxon>Pezizomycotina</taxon>
        <taxon>Dothideomycetes</taxon>
        <taxon>Dothideomycetidae</taxon>
        <taxon>Mycosphaerellales</taxon>
        <taxon>Mycosphaerellaceae</taxon>
        <taxon>Ramularia</taxon>
    </lineage>
</organism>
<feature type="compositionally biased region" description="Low complexity" evidence="3">
    <location>
        <begin position="129"/>
        <end position="146"/>
    </location>
</feature>
<feature type="domain" description="RRM" evidence="4">
    <location>
        <begin position="8"/>
        <end position="87"/>
    </location>
</feature>
<gene>
    <name evidence="5" type="ORF">RCC_06067</name>
</gene>
<dbReference type="RefSeq" id="XP_023627099.1">
    <property type="nucleotide sequence ID" value="XM_023771331.1"/>
</dbReference>
<dbReference type="PANTHER" id="PTHR48025">
    <property type="entry name" value="OS02G0815200 PROTEIN"/>
    <property type="match status" value="1"/>
</dbReference>
<evidence type="ECO:0000256" key="1">
    <source>
        <dbReference type="ARBA" id="ARBA00022884"/>
    </source>
</evidence>
<dbReference type="InterPro" id="IPR035979">
    <property type="entry name" value="RBD_domain_sf"/>
</dbReference>
<dbReference type="EMBL" id="FJUY01000008">
    <property type="protein sequence ID" value="CZT20210.1"/>
    <property type="molecule type" value="Genomic_DNA"/>
</dbReference>
<feature type="domain" description="RRM" evidence="4">
    <location>
        <begin position="170"/>
        <end position="242"/>
    </location>
</feature>
<keyword evidence="6" id="KW-1185">Reference proteome</keyword>
<evidence type="ECO:0000259" key="4">
    <source>
        <dbReference type="PROSITE" id="PS50102"/>
    </source>
</evidence>
<dbReference type="GO" id="GO:1990904">
    <property type="term" value="C:ribonucleoprotein complex"/>
    <property type="evidence" value="ECO:0007669"/>
    <property type="project" value="UniProtKB-KW"/>
</dbReference>
<dbReference type="InterPro" id="IPR000504">
    <property type="entry name" value="RRM_dom"/>
</dbReference>
<dbReference type="InterPro" id="IPR050502">
    <property type="entry name" value="Euk_RNA-bind_prot"/>
</dbReference>
<dbReference type="InterPro" id="IPR012677">
    <property type="entry name" value="Nucleotide-bd_a/b_plait_sf"/>
</dbReference>
<keyword evidence="5" id="KW-0687">Ribonucleoprotein</keyword>
<dbReference type="OrthoDB" id="266020at2759"/>
<dbReference type="GO" id="GO:0003729">
    <property type="term" value="F:mRNA binding"/>
    <property type="evidence" value="ECO:0007669"/>
    <property type="project" value="TreeGrafter"/>
</dbReference>
<evidence type="ECO:0000313" key="6">
    <source>
        <dbReference type="Proteomes" id="UP000225277"/>
    </source>
</evidence>
<dbReference type="PROSITE" id="PS50102">
    <property type="entry name" value="RRM"/>
    <property type="match status" value="2"/>
</dbReference>
<sequence>MASNPPNATLYLRNIDESIKIPALIEGIRNICSELGEIEEIVAKKNLRARGQAFVVFTSVDDAEDAMEFLQGAELFGRKLVVQFAKSKSDAVVRREGGEEALERHKKERLALKERRQALQKEEEALKQSAQRSAAAAAAGNANSTNDSERPPKTNRAAAAMLDENLPPNKMLVLRDLPKDFTPQQTSAAFAQFPGFVQFRPVPGRNMGFADYEDENAAAVAREGMNGSVLGDATIKVTFQKPAA</sequence>
<dbReference type="SMART" id="SM00360">
    <property type="entry name" value="RRM"/>
    <property type="match status" value="2"/>
</dbReference>